<dbReference type="PANTHER" id="PTHR14226:SF25">
    <property type="entry name" value="PHOSPHOESTERASE"/>
    <property type="match status" value="1"/>
</dbReference>
<keyword evidence="1 4" id="KW-0378">Hydrolase</keyword>
<organism evidence="6 7">
    <name type="scientific">Candidatus Merdivicinus excrementipullorum</name>
    <dbReference type="NCBI Taxonomy" id="2840867"/>
    <lineage>
        <taxon>Bacteria</taxon>
        <taxon>Bacillati</taxon>
        <taxon>Bacillota</taxon>
        <taxon>Clostridia</taxon>
        <taxon>Eubacteriales</taxon>
        <taxon>Oscillospiraceae</taxon>
        <taxon>Oscillospiraceae incertae sedis</taxon>
        <taxon>Candidatus Merdivicinus</taxon>
    </lineage>
</organism>
<dbReference type="SUPFAM" id="SSF52151">
    <property type="entry name" value="FabD/lysophospholipase-like"/>
    <property type="match status" value="1"/>
</dbReference>
<dbReference type="GO" id="GO:0016787">
    <property type="term" value="F:hydrolase activity"/>
    <property type="evidence" value="ECO:0007669"/>
    <property type="project" value="UniProtKB-UniRule"/>
</dbReference>
<proteinExistence type="predicted"/>
<feature type="short sequence motif" description="GXSXG" evidence="4">
    <location>
        <begin position="36"/>
        <end position="40"/>
    </location>
</feature>
<dbReference type="Pfam" id="PF01734">
    <property type="entry name" value="Patatin"/>
    <property type="match status" value="1"/>
</dbReference>
<feature type="active site" description="Nucleophile" evidence="4">
    <location>
        <position position="38"/>
    </location>
</feature>
<dbReference type="PANTHER" id="PTHR14226">
    <property type="entry name" value="NEUROPATHY TARGET ESTERASE/SWISS CHEESE D.MELANOGASTER"/>
    <property type="match status" value="1"/>
</dbReference>
<evidence type="ECO:0000259" key="5">
    <source>
        <dbReference type="PROSITE" id="PS51635"/>
    </source>
</evidence>
<protein>
    <submittedName>
        <fullName evidence="6">Patatin family protein</fullName>
    </submittedName>
</protein>
<evidence type="ECO:0000256" key="1">
    <source>
        <dbReference type="ARBA" id="ARBA00022801"/>
    </source>
</evidence>
<feature type="short sequence motif" description="DGA/G" evidence="4">
    <location>
        <begin position="158"/>
        <end position="160"/>
    </location>
</feature>
<feature type="active site" description="Proton acceptor" evidence="4">
    <location>
        <position position="158"/>
    </location>
</feature>
<dbReference type="AlphaFoldDB" id="A0A9D1K1A9"/>
<dbReference type="Pfam" id="PF19890">
    <property type="entry name" value="DUF6363"/>
    <property type="match status" value="1"/>
</dbReference>
<keyword evidence="2 4" id="KW-0442">Lipid degradation</keyword>
<accession>A0A9D1K1A9</accession>
<dbReference type="Gene3D" id="3.40.1090.10">
    <property type="entry name" value="Cytosolic phospholipase A2 catalytic domain"/>
    <property type="match status" value="2"/>
</dbReference>
<feature type="domain" description="PNPLA" evidence="5">
    <location>
        <begin position="5"/>
        <end position="171"/>
    </location>
</feature>
<reference evidence="6" key="1">
    <citation type="submission" date="2020-10" db="EMBL/GenBank/DDBJ databases">
        <authorList>
            <person name="Gilroy R."/>
        </authorList>
    </citation>
    <scope>NUCLEOTIDE SEQUENCE</scope>
    <source>
        <strain evidence="6">CHK199-13235</strain>
    </source>
</reference>
<gene>
    <name evidence="6" type="ORF">IAB51_08905</name>
</gene>
<dbReference type="Proteomes" id="UP000824002">
    <property type="component" value="Unassembled WGS sequence"/>
</dbReference>
<name>A0A9D1K1A9_9FIRM</name>
<keyword evidence="3 4" id="KW-0443">Lipid metabolism</keyword>
<dbReference type="InterPro" id="IPR016035">
    <property type="entry name" value="Acyl_Trfase/lysoPLipase"/>
</dbReference>
<evidence type="ECO:0000256" key="4">
    <source>
        <dbReference type="PROSITE-ProRule" id="PRU01161"/>
    </source>
</evidence>
<evidence type="ECO:0000256" key="2">
    <source>
        <dbReference type="ARBA" id="ARBA00022963"/>
    </source>
</evidence>
<dbReference type="GO" id="GO:0016042">
    <property type="term" value="P:lipid catabolic process"/>
    <property type="evidence" value="ECO:0007669"/>
    <property type="project" value="UniProtKB-UniRule"/>
</dbReference>
<dbReference type="PROSITE" id="PS51635">
    <property type="entry name" value="PNPLA"/>
    <property type="match status" value="1"/>
</dbReference>
<dbReference type="EMBL" id="DVJP01000058">
    <property type="protein sequence ID" value="HIS76913.1"/>
    <property type="molecule type" value="Genomic_DNA"/>
</dbReference>
<sequence length="291" mass="32800">MKRGLVLEGGGMRGLYTAGVLDYFMDQGIEFDYCIGVSAGACHATSYLSKQRGRSFRINTAYLEDSRYLGIKNFLKTGSMFGMDFIFDEIPHKLDPFDYDTFLKTKCEFYAGVTDVATGKPAYFGLEAMNHDTTVLRASSAIPVFSPMVEFRGRKFLDGGTSDPIPVQKALSDGCEKLVIVLTQHRDYVKSPEKFRGIYKNLYARYPEMVATLDRRYEVYNKSRQLAFQLEKEGKAVVIVPDKPVGLDRFEKDLRKLRALYEKGYAQAKAAVQSAGPGFFRPLDHENVNQG</sequence>
<reference evidence="6" key="2">
    <citation type="journal article" date="2021" name="PeerJ">
        <title>Extensive microbial diversity within the chicken gut microbiome revealed by metagenomics and culture.</title>
        <authorList>
            <person name="Gilroy R."/>
            <person name="Ravi A."/>
            <person name="Getino M."/>
            <person name="Pursley I."/>
            <person name="Horton D.L."/>
            <person name="Alikhan N.F."/>
            <person name="Baker D."/>
            <person name="Gharbi K."/>
            <person name="Hall N."/>
            <person name="Watson M."/>
            <person name="Adriaenssens E.M."/>
            <person name="Foster-Nyarko E."/>
            <person name="Jarju S."/>
            <person name="Secka A."/>
            <person name="Antonio M."/>
            <person name="Oren A."/>
            <person name="Chaudhuri R.R."/>
            <person name="La Ragione R."/>
            <person name="Hildebrand F."/>
            <person name="Pallen M.J."/>
        </authorList>
    </citation>
    <scope>NUCLEOTIDE SEQUENCE</scope>
    <source>
        <strain evidence="6">CHK199-13235</strain>
    </source>
</reference>
<dbReference type="InterPro" id="IPR045943">
    <property type="entry name" value="DUF6363"/>
</dbReference>
<dbReference type="InterPro" id="IPR002641">
    <property type="entry name" value="PNPLA_dom"/>
</dbReference>
<feature type="short sequence motif" description="GXGXXG" evidence="4">
    <location>
        <begin position="9"/>
        <end position="14"/>
    </location>
</feature>
<dbReference type="InterPro" id="IPR037483">
    <property type="entry name" value="YjjU-like"/>
</dbReference>
<dbReference type="InterPro" id="IPR050301">
    <property type="entry name" value="NTE"/>
</dbReference>
<dbReference type="CDD" id="cd07208">
    <property type="entry name" value="Pat_hypo_Ecoli_yjju_like"/>
    <property type="match status" value="1"/>
</dbReference>
<comment type="caution">
    <text evidence="6">The sequence shown here is derived from an EMBL/GenBank/DDBJ whole genome shotgun (WGS) entry which is preliminary data.</text>
</comment>
<evidence type="ECO:0000313" key="6">
    <source>
        <dbReference type="EMBL" id="HIS76913.1"/>
    </source>
</evidence>
<evidence type="ECO:0000256" key="3">
    <source>
        <dbReference type="ARBA" id="ARBA00023098"/>
    </source>
</evidence>
<evidence type="ECO:0000313" key="7">
    <source>
        <dbReference type="Proteomes" id="UP000824002"/>
    </source>
</evidence>